<name>A0A8J5S0U2_ZIZPA</name>
<accession>A0A8J5S0U2</accession>
<dbReference type="EMBL" id="JAAALK010000285">
    <property type="protein sequence ID" value="KAG8064886.1"/>
    <property type="molecule type" value="Genomic_DNA"/>
</dbReference>
<reference evidence="1" key="1">
    <citation type="journal article" date="2021" name="bioRxiv">
        <title>Whole Genome Assembly and Annotation of Northern Wild Rice, Zizania palustris L., Supports a Whole Genome Duplication in the Zizania Genus.</title>
        <authorList>
            <person name="Haas M."/>
            <person name="Kono T."/>
            <person name="Macchietto M."/>
            <person name="Millas R."/>
            <person name="McGilp L."/>
            <person name="Shao M."/>
            <person name="Duquette J."/>
            <person name="Hirsch C.N."/>
            <person name="Kimball J."/>
        </authorList>
    </citation>
    <scope>NUCLEOTIDE SEQUENCE</scope>
    <source>
        <tissue evidence="1">Fresh leaf tissue</tissue>
    </source>
</reference>
<protein>
    <submittedName>
        <fullName evidence="1">Uncharacterized protein</fullName>
    </submittedName>
</protein>
<dbReference type="Proteomes" id="UP000729402">
    <property type="component" value="Unassembled WGS sequence"/>
</dbReference>
<reference evidence="1" key="2">
    <citation type="submission" date="2021-02" db="EMBL/GenBank/DDBJ databases">
        <authorList>
            <person name="Kimball J.A."/>
            <person name="Haas M.W."/>
            <person name="Macchietto M."/>
            <person name="Kono T."/>
            <person name="Duquette J."/>
            <person name="Shao M."/>
        </authorList>
    </citation>
    <scope>NUCLEOTIDE SEQUENCE</scope>
    <source>
        <tissue evidence="1">Fresh leaf tissue</tissue>
    </source>
</reference>
<sequence length="109" mass="11640">MASAGNGKVKRYQQGDEQGNCNEVICTNPSAAHGELSISQFARDCLQGMGSTRIREVSPDEPTLAADTFITSMVEEATTTEGECELKRKLEEVEANADVNGGSGEDAKR</sequence>
<evidence type="ECO:0000313" key="2">
    <source>
        <dbReference type="Proteomes" id="UP000729402"/>
    </source>
</evidence>
<dbReference type="AlphaFoldDB" id="A0A8J5S0U2"/>
<proteinExistence type="predicted"/>
<evidence type="ECO:0000313" key="1">
    <source>
        <dbReference type="EMBL" id="KAG8064886.1"/>
    </source>
</evidence>
<keyword evidence="2" id="KW-1185">Reference proteome</keyword>
<comment type="caution">
    <text evidence="1">The sequence shown here is derived from an EMBL/GenBank/DDBJ whole genome shotgun (WGS) entry which is preliminary data.</text>
</comment>
<organism evidence="1 2">
    <name type="scientific">Zizania palustris</name>
    <name type="common">Northern wild rice</name>
    <dbReference type="NCBI Taxonomy" id="103762"/>
    <lineage>
        <taxon>Eukaryota</taxon>
        <taxon>Viridiplantae</taxon>
        <taxon>Streptophyta</taxon>
        <taxon>Embryophyta</taxon>
        <taxon>Tracheophyta</taxon>
        <taxon>Spermatophyta</taxon>
        <taxon>Magnoliopsida</taxon>
        <taxon>Liliopsida</taxon>
        <taxon>Poales</taxon>
        <taxon>Poaceae</taxon>
        <taxon>BOP clade</taxon>
        <taxon>Oryzoideae</taxon>
        <taxon>Oryzeae</taxon>
        <taxon>Zizaniinae</taxon>
        <taxon>Zizania</taxon>
    </lineage>
</organism>
<gene>
    <name evidence="1" type="ORF">GUJ93_ZPchr0004g39723</name>
</gene>